<evidence type="ECO:0000256" key="1">
    <source>
        <dbReference type="SAM" id="Phobius"/>
    </source>
</evidence>
<dbReference type="OrthoDB" id="8945484at2759"/>
<feature type="transmembrane region" description="Helical" evidence="1">
    <location>
        <begin position="185"/>
        <end position="211"/>
    </location>
</feature>
<evidence type="ECO:0000313" key="2">
    <source>
        <dbReference type="EMBL" id="GCC37493.1"/>
    </source>
</evidence>
<proteinExistence type="predicted"/>
<dbReference type="OMA" id="CMESIFI"/>
<sequence>MKLFPQPPTAPHTKVNGYSLIFQPALNRTSFTLVLRNKSMHQAAISLAPYNISIIAFNRAGTSCMESIFIPAAPPEETPFLNVTVINNQTLKASWTHHEAKFYCIVLELVKVRILSNSCQPRKELKIKSKTGMFQKVFEGLQPLRFYRVTVHTNGFQKRNGCQSVGGYTIGSGSACTQQLDGNELTVIVVVTAICVMFGVFVIAAVCQYSIKRSKRIIFPKIPDPVNSLVVKSFHNHPNTKLWASSSDDQDVADVLVVMVTVQSDTTTASVNENDEDELISLGEGEICPSYSSGSNTPFQYRRQMGTTMGMDDDLCSESEFKQNLEIEATELINSDFQHLCLPSYTASAPNLCTNISLLAMYNQNVSKEEAEEGNAE</sequence>
<keyword evidence="1" id="KW-0812">Transmembrane</keyword>
<dbReference type="EMBL" id="BEZZ01001008">
    <property type="protein sequence ID" value="GCC37493.1"/>
    <property type="molecule type" value="Genomic_DNA"/>
</dbReference>
<keyword evidence="1" id="KW-0472">Membrane</keyword>
<dbReference type="InterPro" id="IPR036116">
    <property type="entry name" value="FN3_sf"/>
</dbReference>
<organism evidence="2 3">
    <name type="scientific">Chiloscyllium punctatum</name>
    <name type="common">Brownbanded bambooshark</name>
    <name type="synonym">Hemiscyllium punctatum</name>
    <dbReference type="NCBI Taxonomy" id="137246"/>
    <lineage>
        <taxon>Eukaryota</taxon>
        <taxon>Metazoa</taxon>
        <taxon>Chordata</taxon>
        <taxon>Craniata</taxon>
        <taxon>Vertebrata</taxon>
        <taxon>Chondrichthyes</taxon>
        <taxon>Elasmobranchii</taxon>
        <taxon>Galeomorphii</taxon>
        <taxon>Galeoidea</taxon>
        <taxon>Orectolobiformes</taxon>
        <taxon>Hemiscylliidae</taxon>
        <taxon>Chiloscyllium</taxon>
    </lineage>
</organism>
<evidence type="ECO:0008006" key="4">
    <source>
        <dbReference type="Google" id="ProtNLM"/>
    </source>
</evidence>
<reference evidence="2 3" key="1">
    <citation type="journal article" date="2018" name="Nat. Ecol. Evol.">
        <title>Shark genomes provide insights into elasmobranch evolution and the origin of vertebrates.</title>
        <authorList>
            <person name="Hara Y"/>
            <person name="Yamaguchi K"/>
            <person name="Onimaru K"/>
            <person name="Kadota M"/>
            <person name="Koyanagi M"/>
            <person name="Keeley SD"/>
            <person name="Tatsumi K"/>
            <person name="Tanaka K"/>
            <person name="Motone F"/>
            <person name="Kageyama Y"/>
            <person name="Nozu R"/>
            <person name="Adachi N"/>
            <person name="Nishimura O"/>
            <person name="Nakagawa R"/>
            <person name="Tanegashima C"/>
            <person name="Kiyatake I"/>
            <person name="Matsumoto R"/>
            <person name="Murakumo K"/>
            <person name="Nishida K"/>
            <person name="Terakita A"/>
            <person name="Kuratani S"/>
            <person name="Sato K"/>
            <person name="Hyodo S Kuraku.S."/>
        </authorList>
    </citation>
    <scope>NUCLEOTIDE SEQUENCE [LARGE SCALE GENOMIC DNA]</scope>
</reference>
<keyword evidence="1" id="KW-1133">Transmembrane helix</keyword>
<evidence type="ECO:0000313" key="3">
    <source>
        <dbReference type="Proteomes" id="UP000287033"/>
    </source>
</evidence>
<accession>A0A401T491</accession>
<keyword evidence="3" id="KW-1185">Reference proteome</keyword>
<dbReference type="Proteomes" id="UP000287033">
    <property type="component" value="Unassembled WGS sequence"/>
</dbReference>
<name>A0A401T491_CHIPU</name>
<comment type="caution">
    <text evidence="2">The sequence shown here is derived from an EMBL/GenBank/DDBJ whole genome shotgun (WGS) entry which is preliminary data.</text>
</comment>
<dbReference type="SUPFAM" id="SSF49265">
    <property type="entry name" value="Fibronectin type III"/>
    <property type="match status" value="1"/>
</dbReference>
<gene>
    <name evidence="2" type="ORF">chiPu_0015997</name>
</gene>
<dbReference type="AlphaFoldDB" id="A0A401T491"/>
<protein>
    <recommendedName>
        <fullName evidence="4">Fibronectin type-III domain-containing protein</fullName>
    </recommendedName>
</protein>